<evidence type="ECO:0000256" key="6">
    <source>
        <dbReference type="SAM" id="MobiDB-lite"/>
    </source>
</evidence>
<comment type="caution">
    <text evidence="9">The sequence shown here is derived from an EMBL/GenBank/DDBJ whole genome shotgun (WGS) entry which is preliminary data.</text>
</comment>
<feature type="binding site" evidence="5">
    <location>
        <position position="64"/>
    </location>
    <ligand>
        <name>ATP</name>
        <dbReference type="ChEBI" id="CHEBI:30616"/>
    </ligand>
</feature>
<dbReference type="SMART" id="SM00220">
    <property type="entry name" value="S_TKc"/>
    <property type="match status" value="1"/>
</dbReference>
<dbReference type="PROSITE" id="PS00108">
    <property type="entry name" value="PROTEIN_KINASE_ST"/>
    <property type="match status" value="1"/>
</dbReference>
<evidence type="ECO:0000256" key="2">
    <source>
        <dbReference type="ARBA" id="ARBA00022741"/>
    </source>
</evidence>
<dbReference type="PROSITE" id="PS00107">
    <property type="entry name" value="PROTEIN_KINASE_ATP"/>
    <property type="match status" value="1"/>
</dbReference>
<evidence type="ECO:0000256" key="5">
    <source>
        <dbReference type="PROSITE-ProRule" id="PRU10141"/>
    </source>
</evidence>
<feature type="transmembrane region" description="Helical" evidence="7">
    <location>
        <begin position="437"/>
        <end position="458"/>
    </location>
</feature>
<feature type="region of interest" description="Disordered" evidence="6">
    <location>
        <begin position="495"/>
        <end position="514"/>
    </location>
</feature>
<dbReference type="InterPro" id="IPR000719">
    <property type="entry name" value="Prot_kinase_dom"/>
</dbReference>
<keyword evidence="3 9" id="KW-0418">Kinase</keyword>
<dbReference type="InterPro" id="IPR011009">
    <property type="entry name" value="Kinase-like_dom_sf"/>
</dbReference>
<feature type="domain" description="Protein kinase" evidence="8">
    <location>
        <begin position="35"/>
        <end position="286"/>
    </location>
</feature>
<sequence>MDSMDTAVEGGLRSDELPENVEPLAAGDPAAIGSYVLAGKLGSGGMGTVYLAKLPDSGQLAAIKVIRPELAHDEATRARFRDEMQNAQRVASFCTAKVLDFGTFESRPYMVTEYISGTALSDQVAQRGPLDSGTLHGFALGVAAALAAIHGAGLVHRDLKPANVLLSLSGPRVIDFGIARALHGANDHTRAGIVMGSPGWMAPEQLMEEQVTPKADVFAWGCLVAFAGTGKHPFGNGDAMTLGKRVLFTEPDISGLSAPLDRLVARALNKDPNQRPSAQDLLLELVGGGSAPQDPNAVVSEALNHSWRPPPLPPGMGAPPMPPQQQFRPPPPHPGPPPQGPHTGRMPPVPHGPAPQGGPMASGRMPAGPLTSGPVSLGPRPAGPPPGGPVTGDIPRVGYQGATGPAGEMATGARPYVPPVPPRPHTSISQPRRRSGLVIALIIAVIVLLLLAAGAITLSSALTQGNGGGAEAPAPGADAQQPAGTQFTPRYIDCVPSGAVQRPPREPAAPATDWPGGPGMCWVVVDVANDGQDLVSLIAPDQQLTTAGPMRTDGETLLLISEGASSPEVLVQAGDELQVAVAFPLNTIDPLCEVSLRTDGSDEAQRFDVARFNLDDLATPVECQGVDGPQDPVEGQEAGTMRG</sequence>
<dbReference type="InterPro" id="IPR017441">
    <property type="entry name" value="Protein_kinase_ATP_BS"/>
</dbReference>
<dbReference type="Gene3D" id="1.10.510.10">
    <property type="entry name" value="Transferase(Phosphotransferase) domain 1"/>
    <property type="match status" value="1"/>
</dbReference>
<reference evidence="9 10" key="1">
    <citation type="submission" date="2018-03" db="EMBL/GenBank/DDBJ databases">
        <title>Genomic Encyclopedia of Archaeal and Bacterial Type Strains, Phase II (KMG-II): from individual species to whole genera.</title>
        <authorList>
            <person name="Goeker M."/>
        </authorList>
    </citation>
    <scope>NUCLEOTIDE SEQUENCE [LARGE SCALE GENOMIC DNA]</scope>
    <source>
        <strain evidence="9 10">DSM 45601</strain>
    </source>
</reference>
<keyword evidence="7" id="KW-0812">Transmembrane</keyword>
<evidence type="ECO:0000256" key="7">
    <source>
        <dbReference type="SAM" id="Phobius"/>
    </source>
</evidence>
<evidence type="ECO:0000313" key="10">
    <source>
        <dbReference type="Proteomes" id="UP000237846"/>
    </source>
</evidence>
<keyword evidence="2 5" id="KW-0547">Nucleotide-binding</keyword>
<protein>
    <submittedName>
        <fullName evidence="9">Serine/threonine protein kinase</fullName>
    </submittedName>
</protein>
<keyword evidence="7" id="KW-0472">Membrane</keyword>
<dbReference type="CDD" id="cd14014">
    <property type="entry name" value="STKc_PknB_like"/>
    <property type="match status" value="1"/>
</dbReference>
<dbReference type="SUPFAM" id="SSF56112">
    <property type="entry name" value="Protein kinase-like (PK-like)"/>
    <property type="match status" value="1"/>
</dbReference>
<keyword evidence="4 5" id="KW-0067">ATP-binding</keyword>
<evidence type="ECO:0000256" key="1">
    <source>
        <dbReference type="ARBA" id="ARBA00022679"/>
    </source>
</evidence>
<keyword evidence="7" id="KW-1133">Transmembrane helix</keyword>
<dbReference type="InterPro" id="IPR008271">
    <property type="entry name" value="Ser/Thr_kinase_AS"/>
</dbReference>
<evidence type="ECO:0000256" key="4">
    <source>
        <dbReference type="ARBA" id="ARBA00022840"/>
    </source>
</evidence>
<keyword evidence="9" id="KW-0723">Serine/threonine-protein kinase</keyword>
<organism evidence="9 10">
    <name type="scientific">Allonocardiopsis opalescens</name>
    <dbReference type="NCBI Taxonomy" id="1144618"/>
    <lineage>
        <taxon>Bacteria</taxon>
        <taxon>Bacillati</taxon>
        <taxon>Actinomycetota</taxon>
        <taxon>Actinomycetes</taxon>
        <taxon>Streptosporangiales</taxon>
        <taxon>Allonocardiopsis</taxon>
    </lineage>
</organism>
<dbReference type="Proteomes" id="UP000237846">
    <property type="component" value="Unassembled WGS sequence"/>
</dbReference>
<name>A0A2T0QCY7_9ACTN</name>
<proteinExistence type="predicted"/>
<dbReference type="PANTHER" id="PTHR43289:SF34">
    <property type="entry name" value="SERINE_THREONINE-PROTEIN KINASE YBDM-RELATED"/>
    <property type="match status" value="1"/>
</dbReference>
<accession>A0A2T0QCY7</accession>
<dbReference type="PROSITE" id="PS50011">
    <property type="entry name" value="PROTEIN_KINASE_DOM"/>
    <property type="match status" value="1"/>
</dbReference>
<dbReference type="EMBL" id="PVZC01000001">
    <property type="protein sequence ID" value="PRY01816.1"/>
    <property type="molecule type" value="Genomic_DNA"/>
</dbReference>
<keyword evidence="1" id="KW-0808">Transferase</keyword>
<feature type="compositionally biased region" description="Pro residues" evidence="6">
    <location>
        <begin position="308"/>
        <end position="340"/>
    </location>
</feature>
<dbReference type="GO" id="GO:0004674">
    <property type="term" value="F:protein serine/threonine kinase activity"/>
    <property type="evidence" value="ECO:0007669"/>
    <property type="project" value="UniProtKB-KW"/>
</dbReference>
<dbReference type="AlphaFoldDB" id="A0A2T0QCY7"/>
<gene>
    <name evidence="9" type="ORF">CLV72_101412</name>
</gene>
<evidence type="ECO:0000313" key="9">
    <source>
        <dbReference type="EMBL" id="PRY01816.1"/>
    </source>
</evidence>
<keyword evidence="10" id="KW-1185">Reference proteome</keyword>
<dbReference type="Gene3D" id="3.30.200.20">
    <property type="entry name" value="Phosphorylase Kinase, domain 1"/>
    <property type="match status" value="1"/>
</dbReference>
<dbReference type="GO" id="GO:0005524">
    <property type="term" value="F:ATP binding"/>
    <property type="evidence" value="ECO:0007669"/>
    <property type="project" value="UniProtKB-UniRule"/>
</dbReference>
<evidence type="ECO:0000256" key="3">
    <source>
        <dbReference type="ARBA" id="ARBA00022777"/>
    </source>
</evidence>
<dbReference type="Pfam" id="PF00069">
    <property type="entry name" value="Pkinase"/>
    <property type="match status" value="1"/>
</dbReference>
<evidence type="ECO:0000259" key="8">
    <source>
        <dbReference type="PROSITE" id="PS50011"/>
    </source>
</evidence>
<feature type="region of interest" description="Disordered" evidence="6">
    <location>
        <begin position="304"/>
        <end position="412"/>
    </location>
</feature>
<dbReference type="PANTHER" id="PTHR43289">
    <property type="entry name" value="MITOGEN-ACTIVATED PROTEIN KINASE KINASE KINASE 20-RELATED"/>
    <property type="match status" value="1"/>
</dbReference>